<sequence>MLAEASLNTPNREITTRTSRLHELAENRNKSRVCHPSFLSNQYPRRERTPRRPPRAPRPPNRLSNSPDRTGEKKKVQYPRVSPYDEIIAQRQNEMSTNTTLFKCQTERYGYHGYESCTTRHATLPSSCAVRPAARRGRTAGVGHRQIYRYFYNP</sequence>
<evidence type="ECO:0000256" key="1">
    <source>
        <dbReference type="SAM" id="MobiDB-lite"/>
    </source>
</evidence>
<keyword evidence="3" id="KW-1185">Reference proteome</keyword>
<gene>
    <name evidence="2" type="ORF">EVAR_47659_1</name>
</gene>
<dbReference type="EMBL" id="BGZK01001019">
    <property type="protein sequence ID" value="GBP68653.1"/>
    <property type="molecule type" value="Genomic_DNA"/>
</dbReference>
<evidence type="ECO:0000313" key="3">
    <source>
        <dbReference type="Proteomes" id="UP000299102"/>
    </source>
</evidence>
<comment type="caution">
    <text evidence="2">The sequence shown here is derived from an EMBL/GenBank/DDBJ whole genome shotgun (WGS) entry which is preliminary data.</text>
</comment>
<dbReference type="Proteomes" id="UP000299102">
    <property type="component" value="Unassembled WGS sequence"/>
</dbReference>
<proteinExistence type="predicted"/>
<accession>A0A4C1XZU6</accession>
<reference evidence="2 3" key="1">
    <citation type="journal article" date="2019" name="Commun. Biol.">
        <title>The bagworm genome reveals a unique fibroin gene that provides high tensile strength.</title>
        <authorList>
            <person name="Kono N."/>
            <person name="Nakamura H."/>
            <person name="Ohtoshi R."/>
            <person name="Tomita M."/>
            <person name="Numata K."/>
            <person name="Arakawa K."/>
        </authorList>
    </citation>
    <scope>NUCLEOTIDE SEQUENCE [LARGE SCALE GENOMIC DNA]</scope>
</reference>
<protein>
    <submittedName>
        <fullName evidence="2">Uncharacterized protein</fullName>
    </submittedName>
</protein>
<name>A0A4C1XZU6_EUMVA</name>
<feature type="region of interest" description="Disordered" evidence="1">
    <location>
        <begin position="24"/>
        <end position="83"/>
    </location>
</feature>
<dbReference type="AlphaFoldDB" id="A0A4C1XZU6"/>
<evidence type="ECO:0000313" key="2">
    <source>
        <dbReference type="EMBL" id="GBP68653.1"/>
    </source>
</evidence>
<organism evidence="2 3">
    <name type="scientific">Eumeta variegata</name>
    <name type="common">Bagworm moth</name>
    <name type="synonym">Eumeta japonica</name>
    <dbReference type="NCBI Taxonomy" id="151549"/>
    <lineage>
        <taxon>Eukaryota</taxon>
        <taxon>Metazoa</taxon>
        <taxon>Ecdysozoa</taxon>
        <taxon>Arthropoda</taxon>
        <taxon>Hexapoda</taxon>
        <taxon>Insecta</taxon>
        <taxon>Pterygota</taxon>
        <taxon>Neoptera</taxon>
        <taxon>Endopterygota</taxon>
        <taxon>Lepidoptera</taxon>
        <taxon>Glossata</taxon>
        <taxon>Ditrysia</taxon>
        <taxon>Tineoidea</taxon>
        <taxon>Psychidae</taxon>
        <taxon>Oiketicinae</taxon>
        <taxon>Eumeta</taxon>
    </lineage>
</organism>